<gene>
    <name evidence="11" type="ordered locus">Amico_1675</name>
</gene>
<dbReference type="InterPro" id="IPR055348">
    <property type="entry name" value="DctQ"/>
</dbReference>
<dbReference type="GO" id="GO:0022857">
    <property type="term" value="F:transmembrane transporter activity"/>
    <property type="evidence" value="ECO:0007669"/>
    <property type="project" value="TreeGrafter"/>
</dbReference>
<evidence type="ECO:0000313" key="11">
    <source>
        <dbReference type="EMBL" id="ADE57791.1"/>
    </source>
</evidence>
<protein>
    <submittedName>
        <fullName evidence="11">Tripartite ATP-independent periplasmic transporter DctQ component</fullName>
    </submittedName>
</protein>
<feature type="transmembrane region" description="Helical" evidence="9">
    <location>
        <begin position="21"/>
        <end position="41"/>
    </location>
</feature>
<keyword evidence="6 9" id="KW-1133">Transmembrane helix</keyword>
<dbReference type="EMBL" id="CP001997">
    <property type="protein sequence ID" value="ADE57791.1"/>
    <property type="molecule type" value="Genomic_DNA"/>
</dbReference>
<keyword evidence="7 9" id="KW-0472">Membrane</keyword>
<dbReference type="GO" id="GO:0005886">
    <property type="term" value="C:plasma membrane"/>
    <property type="evidence" value="ECO:0007669"/>
    <property type="project" value="UniProtKB-SubCell"/>
</dbReference>
<evidence type="ECO:0000256" key="5">
    <source>
        <dbReference type="ARBA" id="ARBA00022692"/>
    </source>
</evidence>
<dbReference type="RefSeq" id="WP_013049053.1">
    <property type="nucleotide sequence ID" value="NC_014011.1"/>
</dbReference>
<evidence type="ECO:0000256" key="1">
    <source>
        <dbReference type="ARBA" id="ARBA00004429"/>
    </source>
</evidence>
<sequence length="161" mass="18395">MKSFMNALYRYMYRLADGIAIVMLGVMVFSVFTNVIFRFFHMAFPWVDEVSRFAFVWMSFMAIASGLKIGLHPAFDVLIERTKGSTGKGLKITIALLITTFLFILLKGGIDYISRIYVQKTSILVISVAWQYSAVPFATMMMLLEMARQIARIWCSEVEEA</sequence>
<evidence type="ECO:0000256" key="7">
    <source>
        <dbReference type="ARBA" id="ARBA00023136"/>
    </source>
</evidence>
<keyword evidence="5 9" id="KW-0812">Transmembrane</keyword>
<dbReference type="GO" id="GO:0015740">
    <property type="term" value="P:C4-dicarboxylate transport"/>
    <property type="evidence" value="ECO:0007669"/>
    <property type="project" value="TreeGrafter"/>
</dbReference>
<dbReference type="OrthoDB" id="49066at2"/>
<name>D5EGV9_AMICL</name>
<keyword evidence="2" id="KW-0813">Transport</keyword>
<dbReference type="STRING" id="572547.Amico_1675"/>
<feature type="transmembrane region" description="Helical" evidence="9">
    <location>
        <begin position="92"/>
        <end position="110"/>
    </location>
</feature>
<feature type="transmembrane region" description="Helical" evidence="9">
    <location>
        <begin position="122"/>
        <end position="144"/>
    </location>
</feature>
<proteinExistence type="inferred from homology"/>
<evidence type="ECO:0000256" key="4">
    <source>
        <dbReference type="ARBA" id="ARBA00022519"/>
    </source>
</evidence>
<dbReference type="Pfam" id="PF04290">
    <property type="entry name" value="DctQ"/>
    <property type="match status" value="1"/>
</dbReference>
<keyword evidence="12" id="KW-1185">Reference proteome</keyword>
<keyword evidence="3" id="KW-1003">Cell membrane</keyword>
<comment type="subcellular location">
    <subcellularLocation>
        <location evidence="1">Cell inner membrane</location>
        <topology evidence="1">Multi-pass membrane protein</topology>
    </subcellularLocation>
</comment>
<evidence type="ECO:0000259" key="10">
    <source>
        <dbReference type="Pfam" id="PF04290"/>
    </source>
</evidence>
<feature type="transmembrane region" description="Helical" evidence="9">
    <location>
        <begin position="53"/>
        <end position="71"/>
    </location>
</feature>
<dbReference type="PANTHER" id="PTHR35011:SF2">
    <property type="entry name" value="2,3-DIKETO-L-GULONATE TRAP TRANSPORTER SMALL PERMEASE PROTEIN YIAM"/>
    <property type="match status" value="1"/>
</dbReference>
<evidence type="ECO:0000256" key="6">
    <source>
        <dbReference type="ARBA" id="ARBA00022989"/>
    </source>
</evidence>
<dbReference type="HOGENOM" id="CLU_086356_3_6_0"/>
<evidence type="ECO:0000256" key="3">
    <source>
        <dbReference type="ARBA" id="ARBA00022475"/>
    </source>
</evidence>
<evidence type="ECO:0000313" key="12">
    <source>
        <dbReference type="Proteomes" id="UP000002366"/>
    </source>
</evidence>
<organism evidence="11 12">
    <name type="scientific">Aminobacterium colombiense (strain DSM 12261 / ALA-1)</name>
    <dbReference type="NCBI Taxonomy" id="572547"/>
    <lineage>
        <taxon>Bacteria</taxon>
        <taxon>Thermotogati</taxon>
        <taxon>Synergistota</taxon>
        <taxon>Synergistia</taxon>
        <taxon>Synergistales</taxon>
        <taxon>Aminobacteriaceae</taxon>
        <taxon>Aminobacterium</taxon>
    </lineage>
</organism>
<comment type="similarity">
    <text evidence="8">Belongs to the TRAP transporter small permease family.</text>
</comment>
<dbReference type="AlphaFoldDB" id="D5EGV9"/>
<accession>D5EGV9</accession>
<evidence type="ECO:0000256" key="2">
    <source>
        <dbReference type="ARBA" id="ARBA00022448"/>
    </source>
</evidence>
<dbReference type="KEGG" id="aco:Amico_1675"/>
<evidence type="ECO:0000256" key="8">
    <source>
        <dbReference type="ARBA" id="ARBA00038436"/>
    </source>
</evidence>
<dbReference type="InterPro" id="IPR007387">
    <property type="entry name" value="TRAP_DctQ"/>
</dbReference>
<feature type="domain" description="Tripartite ATP-independent periplasmic transporters DctQ component" evidence="10">
    <location>
        <begin position="27"/>
        <end position="155"/>
    </location>
</feature>
<reference evidence="11 12" key="1">
    <citation type="journal article" date="2010" name="Stand. Genomic Sci.">
        <title>Complete genome sequence of Aminobacterium colombiense type strain (ALA-1).</title>
        <authorList>
            <person name="Chertkov O."/>
            <person name="Sikorski J."/>
            <person name="Brambilla E."/>
            <person name="Lapidus A."/>
            <person name="Copeland A."/>
            <person name="Glavina Del Rio T."/>
            <person name="Nolan M."/>
            <person name="Lucas S."/>
            <person name="Tice H."/>
            <person name="Cheng J.F."/>
            <person name="Han C."/>
            <person name="Detter J.C."/>
            <person name="Bruce D."/>
            <person name="Tapia R."/>
            <person name="Goodwin L."/>
            <person name="Pitluck S."/>
            <person name="Liolios K."/>
            <person name="Ivanova N."/>
            <person name="Mavromatis K."/>
            <person name="Ovchinnikova G."/>
            <person name="Pati A."/>
            <person name="Chen A."/>
            <person name="Palaniappan K."/>
            <person name="Land M."/>
            <person name="Hauser L."/>
            <person name="Chang Y.J."/>
            <person name="Jeffries C.D."/>
            <person name="Spring S."/>
            <person name="Rohde M."/>
            <person name="Goker M."/>
            <person name="Bristow J."/>
            <person name="Eisen J.A."/>
            <person name="Markowitz V."/>
            <person name="Hugenholtz P."/>
            <person name="Kyrpides N.C."/>
            <person name="Klenk H.P."/>
        </authorList>
    </citation>
    <scope>NUCLEOTIDE SEQUENCE [LARGE SCALE GENOMIC DNA]</scope>
    <source>
        <strain evidence="12">DSM 12261 / ALA-1</strain>
    </source>
</reference>
<dbReference type="eggNOG" id="COG3090">
    <property type="taxonomic scope" value="Bacteria"/>
</dbReference>
<dbReference type="PANTHER" id="PTHR35011">
    <property type="entry name" value="2,3-DIKETO-L-GULONATE TRAP TRANSPORTER SMALL PERMEASE PROTEIN YIAM"/>
    <property type="match status" value="1"/>
</dbReference>
<keyword evidence="4" id="KW-0997">Cell inner membrane</keyword>
<dbReference type="Proteomes" id="UP000002366">
    <property type="component" value="Chromosome"/>
</dbReference>
<evidence type="ECO:0000256" key="9">
    <source>
        <dbReference type="SAM" id="Phobius"/>
    </source>
</evidence>